<dbReference type="Pfam" id="PF01750">
    <property type="entry name" value="HycI"/>
    <property type="match status" value="1"/>
</dbReference>
<dbReference type="EMBL" id="AUZX01007617">
    <property type="protein sequence ID" value="EQD58700.1"/>
    <property type="molecule type" value="Genomic_DNA"/>
</dbReference>
<dbReference type="SUPFAM" id="SSF53163">
    <property type="entry name" value="HybD-like"/>
    <property type="match status" value="1"/>
</dbReference>
<dbReference type="Gene3D" id="3.40.50.1450">
    <property type="entry name" value="HybD-like"/>
    <property type="match status" value="1"/>
</dbReference>
<accession>T1BY54</accession>
<dbReference type="GO" id="GO:0004190">
    <property type="term" value="F:aspartic-type endopeptidase activity"/>
    <property type="evidence" value="ECO:0007669"/>
    <property type="project" value="UniProtKB-KW"/>
</dbReference>
<evidence type="ECO:0000256" key="5">
    <source>
        <dbReference type="SAM" id="MobiDB-lite"/>
    </source>
</evidence>
<evidence type="ECO:0000256" key="1">
    <source>
        <dbReference type="ARBA" id="ARBA00006814"/>
    </source>
</evidence>
<gene>
    <name evidence="6" type="ORF">B1A_10691</name>
</gene>
<protein>
    <submittedName>
        <fullName evidence="6">Peptidase A31, hydrogen uptake protein</fullName>
        <ecNumber evidence="6">3.4.23.-</ecNumber>
    </submittedName>
</protein>
<comment type="similarity">
    <text evidence="1">Belongs to the peptidase A31 family.</text>
</comment>
<name>T1BY54_9ZZZZ</name>
<dbReference type="PANTHER" id="PTHR30302:SF1">
    <property type="entry name" value="HYDROGENASE 2 MATURATION PROTEASE"/>
    <property type="match status" value="1"/>
</dbReference>
<dbReference type="GO" id="GO:0008047">
    <property type="term" value="F:enzyme activator activity"/>
    <property type="evidence" value="ECO:0007669"/>
    <property type="project" value="InterPro"/>
</dbReference>
<proteinExistence type="inferred from homology"/>
<dbReference type="NCBIfam" id="TIGR00072">
    <property type="entry name" value="hydrog_prot"/>
    <property type="match status" value="1"/>
</dbReference>
<dbReference type="GO" id="GO:0016485">
    <property type="term" value="P:protein processing"/>
    <property type="evidence" value="ECO:0007669"/>
    <property type="project" value="TreeGrafter"/>
</dbReference>
<organism evidence="6">
    <name type="scientific">mine drainage metagenome</name>
    <dbReference type="NCBI Taxonomy" id="410659"/>
    <lineage>
        <taxon>unclassified sequences</taxon>
        <taxon>metagenomes</taxon>
        <taxon>ecological metagenomes</taxon>
    </lineage>
</organism>
<dbReference type="CDD" id="cd00518">
    <property type="entry name" value="H2MP"/>
    <property type="match status" value="1"/>
</dbReference>
<keyword evidence="3" id="KW-0064">Aspartyl protease</keyword>
<evidence type="ECO:0000313" key="6">
    <source>
        <dbReference type="EMBL" id="EQD58700.1"/>
    </source>
</evidence>
<evidence type="ECO:0000256" key="4">
    <source>
        <dbReference type="ARBA" id="ARBA00022801"/>
    </source>
</evidence>
<dbReference type="InterPro" id="IPR000671">
    <property type="entry name" value="Peptidase_A31"/>
</dbReference>
<reference evidence="6" key="2">
    <citation type="journal article" date="2014" name="ISME J.">
        <title>Microbial stratification in low pH oxic and suboxic macroscopic growths along an acid mine drainage.</title>
        <authorList>
            <person name="Mendez-Garcia C."/>
            <person name="Mesa V."/>
            <person name="Sprenger R.R."/>
            <person name="Richter M."/>
            <person name="Diez M.S."/>
            <person name="Solano J."/>
            <person name="Bargiela R."/>
            <person name="Golyshina O.V."/>
            <person name="Manteca A."/>
            <person name="Ramos J.L."/>
            <person name="Gallego J.R."/>
            <person name="Llorente I."/>
            <person name="Martins Dos Santos V.A."/>
            <person name="Jensen O.N."/>
            <person name="Pelaez A.I."/>
            <person name="Sanchez J."/>
            <person name="Ferrer M."/>
        </authorList>
    </citation>
    <scope>NUCLEOTIDE SEQUENCE</scope>
</reference>
<reference evidence="6" key="1">
    <citation type="submission" date="2013-08" db="EMBL/GenBank/DDBJ databases">
        <authorList>
            <person name="Mendez C."/>
            <person name="Richter M."/>
            <person name="Ferrer M."/>
            <person name="Sanchez J."/>
        </authorList>
    </citation>
    <scope>NUCLEOTIDE SEQUENCE</scope>
</reference>
<evidence type="ECO:0000256" key="3">
    <source>
        <dbReference type="ARBA" id="ARBA00022750"/>
    </source>
</evidence>
<evidence type="ECO:0000256" key="2">
    <source>
        <dbReference type="ARBA" id="ARBA00022670"/>
    </source>
</evidence>
<comment type="caution">
    <text evidence="6">The sequence shown here is derived from an EMBL/GenBank/DDBJ whole genome shotgun (WGS) entry which is preliminary data.</text>
</comment>
<dbReference type="PANTHER" id="PTHR30302">
    <property type="entry name" value="HYDROGENASE 1 MATURATION PROTEASE"/>
    <property type="match status" value="1"/>
</dbReference>
<feature type="region of interest" description="Disordered" evidence="5">
    <location>
        <begin position="151"/>
        <end position="178"/>
    </location>
</feature>
<keyword evidence="2" id="KW-0645">Protease</keyword>
<dbReference type="EC" id="3.4.23.-" evidence="6"/>
<keyword evidence="4 6" id="KW-0378">Hydrolase</keyword>
<sequence length="178" mass="18106">MAIIGVGSPVGDDQAGWWVAHALQRSGLPDRLACQTSIVALDRPGAGLVRYLAGVDVAVLIDAVQSGNAPGTIHRVDDLASIRKEPLVSSHGLGVASALALASALDALPATLVLYGIEIGNASFDAVPSAAVSIAAASLATRINAEVAARWPREEPSPATSANPVERMTPTVVSQSEA</sequence>
<dbReference type="AlphaFoldDB" id="T1BY54"/>
<dbReference type="InterPro" id="IPR023430">
    <property type="entry name" value="Pept_HybD-like_dom_sf"/>
</dbReference>